<dbReference type="GO" id="GO:0006412">
    <property type="term" value="P:translation"/>
    <property type="evidence" value="ECO:0007669"/>
    <property type="project" value="UniProtKB-UniRule"/>
</dbReference>
<comment type="subunit">
    <text evidence="3 4">Part of the 30S ribosomal subunit. Forms a bridge to the 50S subunit in the 70S ribosome, contacting the 23S rRNA.</text>
</comment>
<dbReference type="EMBL" id="QXEV01000008">
    <property type="protein sequence ID" value="RIA75956.1"/>
    <property type="molecule type" value="Genomic_DNA"/>
</dbReference>
<keyword evidence="8" id="KW-1185">Reference proteome</keyword>
<protein>
    <recommendedName>
        <fullName evidence="4">Small ribosomal subunit protein uS15</fullName>
    </recommendedName>
</protein>
<dbReference type="GO" id="GO:0003735">
    <property type="term" value="F:structural constituent of ribosome"/>
    <property type="evidence" value="ECO:0007669"/>
    <property type="project" value="InterPro"/>
</dbReference>
<comment type="similarity">
    <text evidence="4 5">Belongs to the universal ribosomal protein uS15 family.</text>
</comment>
<dbReference type="InterPro" id="IPR009068">
    <property type="entry name" value="uS15_NS1_RNA-bd_sf"/>
</dbReference>
<dbReference type="AlphaFoldDB" id="A0A397RT91"/>
<evidence type="ECO:0000256" key="6">
    <source>
        <dbReference type="RuleBase" id="RU004524"/>
    </source>
</evidence>
<dbReference type="PANTHER" id="PTHR23321:SF26">
    <property type="entry name" value="SMALL RIBOSOMAL SUBUNIT PROTEIN US15M"/>
    <property type="match status" value="1"/>
</dbReference>
<dbReference type="Proteomes" id="UP000266506">
    <property type="component" value="Unassembled WGS sequence"/>
</dbReference>
<dbReference type="CDD" id="cd00353">
    <property type="entry name" value="Ribosomal_S15p_S13e"/>
    <property type="match status" value="1"/>
</dbReference>
<dbReference type="PANTHER" id="PTHR23321">
    <property type="entry name" value="RIBOSOMAL PROTEIN S15, BACTERIAL AND ORGANELLAR"/>
    <property type="match status" value="1"/>
</dbReference>
<dbReference type="RefSeq" id="WP_119016139.1">
    <property type="nucleotide sequence ID" value="NZ_QXEV01000008.1"/>
</dbReference>
<dbReference type="OrthoDB" id="9799262at2"/>
<dbReference type="SUPFAM" id="SSF47060">
    <property type="entry name" value="S15/NS1 RNA-binding domain"/>
    <property type="match status" value="1"/>
</dbReference>
<dbReference type="GO" id="GO:0022627">
    <property type="term" value="C:cytosolic small ribosomal subunit"/>
    <property type="evidence" value="ECO:0007669"/>
    <property type="project" value="TreeGrafter"/>
</dbReference>
<dbReference type="GO" id="GO:0019843">
    <property type="term" value="F:rRNA binding"/>
    <property type="evidence" value="ECO:0007669"/>
    <property type="project" value="UniProtKB-UniRule"/>
</dbReference>
<comment type="function">
    <text evidence="4">Forms an intersubunit bridge (bridge B4) with the 23S rRNA of the 50S subunit in the ribosome.</text>
</comment>
<organism evidence="7 8">
    <name type="scientific">Anaeroplasma bactoclasticum</name>
    <dbReference type="NCBI Taxonomy" id="2088"/>
    <lineage>
        <taxon>Bacteria</taxon>
        <taxon>Bacillati</taxon>
        <taxon>Mycoplasmatota</taxon>
        <taxon>Mollicutes</taxon>
        <taxon>Anaeroplasmatales</taxon>
        <taxon>Anaeroplasmataceae</taxon>
        <taxon>Anaeroplasma</taxon>
    </lineage>
</organism>
<proteinExistence type="inferred from homology"/>
<evidence type="ECO:0000256" key="2">
    <source>
        <dbReference type="ARBA" id="ARBA00023274"/>
    </source>
</evidence>
<dbReference type="FunFam" id="1.10.287.10:FF:000002">
    <property type="entry name" value="30S ribosomal protein S15"/>
    <property type="match status" value="1"/>
</dbReference>
<reference evidence="7 8" key="1">
    <citation type="submission" date="2018-08" db="EMBL/GenBank/DDBJ databases">
        <title>Genomic Encyclopedia of Archaeal and Bacterial Type Strains, Phase II (KMG-II): from individual species to whole genera.</title>
        <authorList>
            <person name="Goeker M."/>
        </authorList>
    </citation>
    <scope>NUCLEOTIDE SEQUENCE [LARGE SCALE GENOMIC DNA]</scope>
    <source>
        <strain evidence="7 8">ATCC 27112</strain>
    </source>
</reference>
<evidence type="ECO:0000256" key="4">
    <source>
        <dbReference type="HAMAP-Rule" id="MF_01343"/>
    </source>
</evidence>
<keyword evidence="4 6" id="KW-0699">rRNA-binding</keyword>
<accession>A0A397RT91</accession>
<dbReference type="FunCoup" id="A0A397RT91">
    <property type="interactions" value="295"/>
</dbReference>
<keyword evidence="2 4" id="KW-0687">Ribonucleoprotein</keyword>
<dbReference type="Pfam" id="PF00312">
    <property type="entry name" value="Ribosomal_S15"/>
    <property type="match status" value="1"/>
</dbReference>
<dbReference type="Gene3D" id="6.10.250.3130">
    <property type="match status" value="1"/>
</dbReference>
<evidence type="ECO:0000313" key="8">
    <source>
        <dbReference type="Proteomes" id="UP000266506"/>
    </source>
</evidence>
<comment type="caution">
    <text evidence="7">The sequence shown here is derived from an EMBL/GenBank/DDBJ whole genome shotgun (WGS) entry which is preliminary data.</text>
</comment>
<sequence length="89" mass="10161">MALTKEVKAKLVAEYGKNANDTGSTEVQIAILTYEINELNEHFQTHIHDFSSKRGLMKKIGQRKALLAYLKANDLKAYEELIKKLGLRR</sequence>
<comment type="function">
    <text evidence="4 6">One of the primary rRNA binding proteins, it binds directly to 16S rRNA where it helps nucleate assembly of the platform of the 30S subunit by binding and bridging several RNA helices of the 16S rRNA.</text>
</comment>
<evidence type="ECO:0000256" key="1">
    <source>
        <dbReference type="ARBA" id="ARBA00022980"/>
    </source>
</evidence>
<dbReference type="InterPro" id="IPR000589">
    <property type="entry name" value="Ribosomal_uS15"/>
</dbReference>
<dbReference type="SMART" id="SM01387">
    <property type="entry name" value="Ribosomal_S15"/>
    <property type="match status" value="1"/>
</dbReference>
<dbReference type="InParanoid" id="A0A397RT91"/>
<evidence type="ECO:0000313" key="7">
    <source>
        <dbReference type="EMBL" id="RIA75956.1"/>
    </source>
</evidence>
<dbReference type="InterPro" id="IPR005290">
    <property type="entry name" value="Ribosomal_uS15_bac-type"/>
</dbReference>
<keyword evidence="4 6" id="KW-0694">RNA-binding</keyword>
<name>A0A397RT91_9MOLU</name>
<keyword evidence="1 4" id="KW-0689">Ribosomal protein</keyword>
<dbReference type="NCBIfam" id="TIGR00952">
    <property type="entry name" value="S15_bact"/>
    <property type="match status" value="1"/>
</dbReference>
<evidence type="ECO:0000256" key="5">
    <source>
        <dbReference type="RuleBase" id="RU003919"/>
    </source>
</evidence>
<gene>
    <name evidence="4" type="primary">rpsO</name>
    <name evidence="7" type="ORF">EI71_00990</name>
</gene>
<dbReference type="HAMAP" id="MF_01343_B">
    <property type="entry name" value="Ribosomal_uS15_B"/>
    <property type="match status" value="1"/>
</dbReference>
<evidence type="ECO:0000256" key="3">
    <source>
        <dbReference type="ARBA" id="ARBA00064542"/>
    </source>
</evidence>
<dbReference type="Gene3D" id="1.10.287.10">
    <property type="entry name" value="S15/NS1, RNA-binding"/>
    <property type="match status" value="1"/>
</dbReference>
<dbReference type="PROSITE" id="PS00362">
    <property type="entry name" value="RIBOSOMAL_S15"/>
    <property type="match status" value="1"/>
</dbReference>